<dbReference type="Pfam" id="PF06259">
    <property type="entry name" value="Abhydrolase_8"/>
    <property type="match status" value="1"/>
</dbReference>
<dbReference type="RefSeq" id="WP_069567885.1">
    <property type="nucleotide sequence ID" value="NZ_CP017157.1"/>
</dbReference>
<dbReference type="OrthoDB" id="5170249at2"/>
<keyword evidence="1" id="KW-1133">Transmembrane helix</keyword>
<protein>
    <recommendedName>
        <fullName evidence="2">DUF1023 domain-containing protein</fullName>
    </recommendedName>
</protein>
<evidence type="ECO:0000259" key="2">
    <source>
        <dbReference type="Pfam" id="PF06259"/>
    </source>
</evidence>
<dbReference type="EMBL" id="CP017157">
    <property type="protein sequence ID" value="AOP46026.1"/>
    <property type="molecule type" value="Genomic_DNA"/>
</dbReference>
<dbReference type="SUPFAM" id="SSF53474">
    <property type="entry name" value="alpha/beta-Hydrolases"/>
    <property type="match status" value="1"/>
</dbReference>
<proteinExistence type="predicted"/>
<keyword evidence="1" id="KW-0812">Transmembrane</keyword>
<evidence type="ECO:0000313" key="4">
    <source>
        <dbReference type="Proteomes" id="UP000094094"/>
    </source>
</evidence>
<dbReference type="Proteomes" id="UP000094094">
    <property type="component" value="Chromosome"/>
</dbReference>
<evidence type="ECO:0000313" key="3">
    <source>
        <dbReference type="EMBL" id="AOP46026.1"/>
    </source>
</evidence>
<name>A0A1D7VH09_9ACTN</name>
<gene>
    <name evidence="3" type="ORF">SL103_07025</name>
</gene>
<keyword evidence="1" id="KW-0472">Membrane</keyword>
<dbReference type="KEGG" id="slc:SL103_07025"/>
<organism evidence="3 4">
    <name type="scientific">Streptomyces lydicus</name>
    <dbReference type="NCBI Taxonomy" id="47763"/>
    <lineage>
        <taxon>Bacteria</taxon>
        <taxon>Bacillati</taxon>
        <taxon>Actinomycetota</taxon>
        <taxon>Actinomycetes</taxon>
        <taxon>Kitasatosporales</taxon>
        <taxon>Streptomycetaceae</taxon>
        <taxon>Streptomyces</taxon>
    </lineage>
</organism>
<reference evidence="3 4" key="1">
    <citation type="submission" date="2016-09" db="EMBL/GenBank/DDBJ databases">
        <title>Complete genome sequencing of Streptomyces lydicus 103 and metabolic pathways analysis of antibiotic biosynthesis.</title>
        <authorList>
            <person name="Jia N."/>
            <person name="Ding M.-Z."/>
            <person name="Gao F."/>
            <person name="Yuan Y.-J."/>
        </authorList>
    </citation>
    <scope>NUCLEOTIDE SEQUENCE [LARGE SCALE GENOMIC DNA]</scope>
    <source>
        <strain evidence="3 4">103</strain>
    </source>
</reference>
<sequence length="404" mass="42024">MNSFPGLGPSSGFLQSTAWRAALALVVVFVMLAMTGWTAIRGSKDDANPLATAKAAWKHATFLGRPLPDPNAGPAAIRAFFAPLSRAEDQQLAARFPLVVGNMGGAPVQLRYRANRMAIDDARAVEKRRMTDHRLTPVGRQEAGRLMHRLESMMAPGRQILAFDPAGGGRAAEVFGDLPAAKRVSVVVPGVDTNLSTFERTARATTAPVGMARSLYDAERQAGPGTRTAVIAWADYTSPAGLGVQAATGQLAEAGAVRLRALVNSLSSADSVSLFCHSYGSVVCGVAARKLPSNVGDIAVAGSPGMRADNFSGLGTRARVWAMRDSDDWIQDVPYLEVGGLGHGADPVDPSFGSRILSADGAVGHAGYFAPGTRSLRNFALVGVGATGSVECASADPHCSAATV</sequence>
<dbReference type="AlphaFoldDB" id="A0A1D7VH09"/>
<dbReference type="InterPro" id="IPR029058">
    <property type="entry name" value="AB_hydrolase_fold"/>
</dbReference>
<accession>A0A1D7VH09</accession>
<keyword evidence="4" id="KW-1185">Reference proteome</keyword>
<dbReference type="InterPro" id="IPR010427">
    <property type="entry name" value="DUF1023"/>
</dbReference>
<evidence type="ECO:0000256" key="1">
    <source>
        <dbReference type="SAM" id="Phobius"/>
    </source>
</evidence>
<feature type="domain" description="DUF1023" evidence="2">
    <location>
        <begin position="164"/>
        <end position="337"/>
    </location>
</feature>
<feature type="transmembrane region" description="Helical" evidence="1">
    <location>
        <begin position="20"/>
        <end position="40"/>
    </location>
</feature>